<organism evidence="6">
    <name type="scientific">Thrips palmi</name>
    <name type="common">Melon thrips</name>
    <dbReference type="NCBI Taxonomy" id="161013"/>
    <lineage>
        <taxon>Eukaryota</taxon>
        <taxon>Metazoa</taxon>
        <taxon>Ecdysozoa</taxon>
        <taxon>Arthropoda</taxon>
        <taxon>Hexapoda</taxon>
        <taxon>Insecta</taxon>
        <taxon>Pterygota</taxon>
        <taxon>Neoptera</taxon>
        <taxon>Paraneoptera</taxon>
        <taxon>Thysanoptera</taxon>
        <taxon>Terebrantia</taxon>
        <taxon>Thripoidea</taxon>
        <taxon>Thripidae</taxon>
        <taxon>Thrips</taxon>
    </lineage>
</organism>
<sequence length="497" mass="55637">MTCSLPKHAACSSAAGAEEDAVVAVDECGFLVLSDPGLEGAFNLRVPPPKFDETGLSAYKELCRSMKLTPIHRFLRQLNEGVVDLKFYGVRSRTLRAIAQALMYNPTVHTLDLTGNWMSPEAAYYMAELLLRENIALQHLIMKGCNLNPRAAVMLAEGVELNHTLQTLVLADNHLGDDGVLSLQEALAVNDKLQILDLSNNHLGAVAASSLAKALQENQTIEVLRLAGNNLYEDTAKGLQTLLRVIQKREKPIQVLDLAWNALNVPAAVPLRVFLVRSAVQQLFLNNNRFPGPAIDTIKVGVAKSKTLQHLKIGFNPMEPHNALNLLHAAQASSTLQTLDLDGIRVHTDFIKVQKRLEESRGMEITIEGTLSDYEIKGPNLKEMMLKRARFEGFKPKRKKRKKDFGHLLLQLAENGIETMLPEQFTEAAMKKKKIKIREELLRALYEEFKAKKSWVDVTSMLECYMKLFPDTVLPPPVLKKKKRKGKKKKKKSKKTK</sequence>
<dbReference type="Proteomes" id="UP000515158">
    <property type="component" value="Unplaced"/>
</dbReference>
<dbReference type="PANTHER" id="PTHR24113:SF12">
    <property type="entry name" value="RAN GTPASE-ACTIVATING PROTEIN 1"/>
    <property type="match status" value="1"/>
</dbReference>
<evidence type="ECO:0000256" key="1">
    <source>
        <dbReference type="ARBA" id="ARBA00022468"/>
    </source>
</evidence>
<proteinExistence type="predicted"/>
<dbReference type="SUPFAM" id="SSF52047">
    <property type="entry name" value="RNI-like"/>
    <property type="match status" value="1"/>
</dbReference>
<dbReference type="PANTHER" id="PTHR24113">
    <property type="entry name" value="RAN GTPASE-ACTIVATING PROTEIN 1"/>
    <property type="match status" value="1"/>
</dbReference>
<dbReference type="Pfam" id="PF13516">
    <property type="entry name" value="LRR_6"/>
    <property type="match status" value="3"/>
</dbReference>
<dbReference type="GO" id="GO:0005096">
    <property type="term" value="F:GTPase activator activity"/>
    <property type="evidence" value="ECO:0007669"/>
    <property type="project" value="UniProtKB-KW"/>
</dbReference>
<dbReference type="InterPro" id="IPR032675">
    <property type="entry name" value="LRR_dom_sf"/>
</dbReference>
<dbReference type="GO" id="GO:0048471">
    <property type="term" value="C:perinuclear region of cytoplasm"/>
    <property type="evidence" value="ECO:0007669"/>
    <property type="project" value="TreeGrafter"/>
</dbReference>
<dbReference type="GO" id="GO:0005634">
    <property type="term" value="C:nucleus"/>
    <property type="evidence" value="ECO:0007669"/>
    <property type="project" value="TreeGrafter"/>
</dbReference>
<dbReference type="InterPro" id="IPR027038">
    <property type="entry name" value="RanGap"/>
</dbReference>
<protein>
    <submittedName>
        <fullName evidence="6">Protein NLRC3-like isoform X1</fullName>
    </submittedName>
</protein>
<evidence type="ECO:0000256" key="4">
    <source>
        <dbReference type="SAM" id="MobiDB-lite"/>
    </source>
</evidence>
<evidence type="ECO:0000256" key="2">
    <source>
        <dbReference type="ARBA" id="ARBA00022614"/>
    </source>
</evidence>
<dbReference type="KEGG" id="tpal:117643466"/>
<evidence type="ECO:0000313" key="6">
    <source>
        <dbReference type="RefSeq" id="XP_034238277.1"/>
    </source>
</evidence>
<dbReference type="RefSeq" id="XP_034238277.1">
    <property type="nucleotide sequence ID" value="XM_034382386.1"/>
</dbReference>
<dbReference type="InterPro" id="IPR001611">
    <property type="entry name" value="Leu-rich_rpt"/>
</dbReference>
<feature type="compositionally biased region" description="Basic residues" evidence="4">
    <location>
        <begin position="479"/>
        <end position="497"/>
    </location>
</feature>
<keyword evidence="2" id="KW-0433">Leucine-rich repeat</keyword>
<dbReference type="GeneID" id="117643466"/>
<keyword evidence="1" id="KW-0343">GTPase activation</keyword>
<dbReference type="GO" id="GO:0005829">
    <property type="term" value="C:cytosol"/>
    <property type="evidence" value="ECO:0007669"/>
    <property type="project" value="TreeGrafter"/>
</dbReference>
<gene>
    <name evidence="6" type="primary">LOC117643466</name>
</gene>
<dbReference type="AlphaFoldDB" id="A0A6P8YVW0"/>
<dbReference type="GO" id="GO:0006913">
    <property type="term" value="P:nucleocytoplasmic transport"/>
    <property type="evidence" value="ECO:0007669"/>
    <property type="project" value="TreeGrafter"/>
</dbReference>
<evidence type="ECO:0000313" key="5">
    <source>
        <dbReference type="Proteomes" id="UP000515158"/>
    </source>
</evidence>
<dbReference type="OrthoDB" id="8436363at2759"/>
<evidence type="ECO:0000256" key="3">
    <source>
        <dbReference type="ARBA" id="ARBA00022737"/>
    </source>
</evidence>
<keyword evidence="5" id="KW-1185">Reference proteome</keyword>
<name>A0A6P8YVW0_THRPL</name>
<dbReference type="GO" id="GO:0031267">
    <property type="term" value="F:small GTPase binding"/>
    <property type="evidence" value="ECO:0007669"/>
    <property type="project" value="TreeGrafter"/>
</dbReference>
<feature type="region of interest" description="Disordered" evidence="4">
    <location>
        <begin position="475"/>
        <end position="497"/>
    </location>
</feature>
<dbReference type="InParanoid" id="A0A6P8YVW0"/>
<reference evidence="6" key="1">
    <citation type="submission" date="2025-08" db="UniProtKB">
        <authorList>
            <consortium name="RefSeq"/>
        </authorList>
    </citation>
    <scope>IDENTIFICATION</scope>
    <source>
        <tissue evidence="6">Total insect</tissue>
    </source>
</reference>
<accession>A0A6P8YVW0</accession>
<keyword evidence="3" id="KW-0677">Repeat</keyword>
<dbReference type="SMART" id="SM00368">
    <property type="entry name" value="LRR_RI"/>
    <property type="match status" value="5"/>
</dbReference>
<dbReference type="Gene3D" id="3.80.10.10">
    <property type="entry name" value="Ribonuclease Inhibitor"/>
    <property type="match status" value="1"/>
</dbReference>